<dbReference type="HOGENOM" id="CLU_099014_0_0_11"/>
<gene>
    <name evidence="1" type="ordered locus">Shel_25350</name>
</gene>
<dbReference type="Proteomes" id="UP000002026">
    <property type="component" value="Chromosome"/>
</dbReference>
<dbReference type="InterPro" id="IPR024211">
    <property type="entry name" value="DUF3841"/>
</dbReference>
<dbReference type="RefSeq" id="WP_012799640.1">
    <property type="nucleotide sequence ID" value="NC_013165.1"/>
</dbReference>
<dbReference type="KEGG" id="shi:Shel_25350"/>
<evidence type="ECO:0000313" key="2">
    <source>
        <dbReference type="Proteomes" id="UP000002026"/>
    </source>
</evidence>
<sequence length="188" mass="21701">MTSDTITLFTAQTQVVLDAIERDGYSRVKWEYIRRKYADESWIFQQAYSFFAQNAPRYVTPPEGAESGIWCFCDWRLAIAGTGCSLIEMEVPRDQAVLFDSRLWNRMLNLQYIGKDEADEAAFEQRITSMGLKSSADAFATAFYPAVKREVTQSWQRLFGSAEKCPEAYIEAGLWEIRREWIKSVRNG</sequence>
<reference evidence="1 2" key="1">
    <citation type="journal article" date="2009" name="Stand. Genomic Sci.">
        <title>Complete genome sequence of Slackia heliotrinireducens type strain (RHS 1).</title>
        <authorList>
            <person name="Pukall R."/>
            <person name="Lapidus A."/>
            <person name="Nolan M."/>
            <person name="Copeland A."/>
            <person name="Glavina Del Rio T."/>
            <person name="Lucas S."/>
            <person name="Chen F."/>
            <person name="Tice H."/>
            <person name="Cheng J.F."/>
            <person name="Chertkov O."/>
            <person name="Bruce D."/>
            <person name="Goodwin L."/>
            <person name="Kuske C."/>
            <person name="Brettin T."/>
            <person name="Detter J.C."/>
            <person name="Han C."/>
            <person name="Pitluck S."/>
            <person name="Pati A."/>
            <person name="Mavrommatis K."/>
            <person name="Ivanova N."/>
            <person name="Ovchinnikova G."/>
            <person name="Chen A."/>
            <person name="Palaniappan K."/>
            <person name="Schneider S."/>
            <person name="Rohde M."/>
            <person name="Chain P."/>
            <person name="D'haeseleer P."/>
            <person name="Goker M."/>
            <person name="Bristow J."/>
            <person name="Eisen J.A."/>
            <person name="Markowitz V."/>
            <person name="Kyrpides N.C."/>
            <person name="Klenk H.P."/>
            <person name="Hugenholtz P."/>
        </authorList>
    </citation>
    <scope>NUCLEOTIDE SEQUENCE [LARGE SCALE GENOMIC DNA]</scope>
    <source>
        <strain evidence="2">ATCC 29202 / DSM 20476 / NCTC 11029 / RHS 1</strain>
    </source>
</reference>
<dbReference type="eggNOG" id="ENOG5032SD3">
    <property type="taxonomic scope" value="Bacteria"/>
</dbReference>
<proteinExistence type="predicted"/>
<dbReference type="Pfam" id="PF12952">
    <property type="entry name" value="DUF3841"/>
    <property type="match status" value="1"/>
</dbReference>
<accession>C7N2N4</accession>
<name>C7N2N4_SLAHD</name>
<evidence type="ECO:0000313" key="1">
    <source>
        <dbReference type="EMBL" id="ACV23542.1"/>
    </source>
</evidence>
<dbReference type="AlphaFoldDB" id="C7N2N4"/>
<dbReference type="EMBL" id="CP001684">
    <property type="protein sequence ID" value="ACV23542.1"/>
    <property type="molecule type" value="Genomic_DNA"/>
</dbReference>
<protein>
    <recommendedName>
        <fullName evidence="3">DUF3841 domain-containing protein</fullName>
    </recommendedName>
</protein>
<organism evidence="1 2">
    <name type="scientific">Slackia heliotrinireducens (strain ATCC 29202 / DSM 20476 / NCTC 11029 / RHS 1)</name>
    <name type="common">Peptococcus heliotrinreducens</name>
    <dbReference type="NCBI Taxonomy" id="471855"/>
    <lineage>
        <taxon>Bacteria</taxon>
        <taxon>Bacillati</taxon>
        <taxon>Actinomycetota</taxon>
        <taxon>Coriobacteriia</taxon>
        <taxon>Eggerthellales</taxon>
        <taxon>Eggerthellaceae</taxon>
        <taxon>Slackia</taxon>
    </lineage>
</organism>
<keyword evidence="2" id="KW-1185">Reference proteome</keyword>
<dbReference type="STRING" id="471855.Shel_25350"/>
<evidence type="ECO:0008006" key="3">
    <source>
        <dbReference type="Google" id="ProtNLM"/>
    </source>
</evidence>